<dbReference type="InterPro" id="IPR045116">
    <property type="entry name" value="Clp1/Grc3"/>
</dbReference>
<organism evidence="5 6">
    <name type="scientific">Pseudocohnilembus persalinus</name>
    <name type="common">Ciliate</name>
    <dbReference type="NCBI Taxonomy" id="266149"/>
    <lineage>
        <taxon>Eukaryota</taxon>
        <taxon>Sar</taxon>
        <taxon>Alveolata</taxon>
        <taxon>Ciliophora</taxon>
        <taxon>Intramacronucleata</taxon>
        <taxon>Oligohymenophorea</taxon>
        <taxon>Scuticociliatia</taxon>
        <taxon>Philasterida</taxon>
        <taxon>Pseudocohnilembidae</taxon>
        <taxon>Pseudocohnilembus</taxon>
    </lineage>
</organism>
<dbReference type="InParanoid" id="A0A0V0QTB1"/>
<dbReference type="Gene3D" id="3.40.50.300">
    <property type="entry name" value="P-loop containing nucleotide triphosphate hydrolases"/>
    <property type="match status" value="1"/>
</dbReference>
<evidence type="ECO:0000256" key="1">
    <source>
        <dbReference type="ARBA" id="ARBA00022741"/>
    </source>
</evidence>
<dbReference type="Proteomes" id="UP000054937">
    <property type="component" value="Unassembled WGS sequence"/>
</dbReference>
<gene>
    <name evidence="5" type="ORF">PPERSA_06866</name>
</gene>
<proteinExistence type="predicted"/>
<dbReference type="Pfam" id="PF16573">
    <property type="entry name" value="CLP1_N"/>
    <property type="match status" value="1"/>
</dbReference>
<dbReference type="AlphaFoldDB" id="A0A0V0QTB1"/>
<dbReference type="Pfam" id="PF16575">
    <property type="entry name" value="CLP1_P"/>
    <property type="match status" value="1"/>
</dbReference>
<keyword evidence="2" id="KW-0067">ATP-binding</keyword>
<dbReference type="PANTHER" id="PTHR12755">
    <property type="entry name" value="CLEAVAGE/POLYADENYLATION FACTOR IA SUBUNIT CLP1P"/>
    <property type="match status" value="1"/>
</dbReference>
<dbReference type="GO" id="GO:0005524">
    <property type="term" value="F:ATP binding"/>
    <property type="evidence" value="ECO:0007669"/>
    <property type="project" value="UniProtKB-KW"/>
</dbReference>
<keyword evidence="6" id="KW-1185">Reference proteome</keyword>
<dbReference type="PANTHER" id="PTHR12755:SF6">
    <property type="entry name" value="POLYRIBONUCLEOTIDE 5'-HYDROXYL-KINASE CLP1"/>
    <property type="match status" value="1"/>
</dbReference>
<dbReference type="EMBL" id="LDAU01000110">
    <property type="protein sequence ID" value="KRX05232.1"/>
    <property type="molecule type" value="Genomic_DNA"/>
</dbReference>
<dbReference type="GO" id="GO:0005634">
    <property type="term" value="C:nucleus"/>
    <property type="evidence" value="ECO:0007669"/>
    <property type="project" value="TreeGrafter"/>
</dbReference>
<protein>
    <submittedName>
        <fullName evidence="5">Uncharacterized protein</fullName>
    </submittedName>
</protein>
<dbReference type="OrthoDB" id="258143at2759"/>
<feature type="domain" description="Clp1 P-loop" evidence="4">
    <location>
        <begin position="136"/>
        <end position="223"/>
    </location>
</feature>
<evidence type="ECO:0000259" key="4">
    <source>
        <dbReference type="Pfam" id="PF16575"/>
    </source>
</evidence>
<keyword evidence="1" id="KW-0547">Nucleotide-binding</keyword>
<evidence type="ECO:0000259" key="3">
    <source>
        <dbReference type="Pfam" id="PF16573"/>
    </source>
</evidence>
<evidence type="ECO:0000313" key="6">
    <source>
        <dbReference type="Proteomes" id="UP000054937"/>
    </source>
</evidence>
<dbReference type="InterPro" id="IPR032319">
    <property type="entry name" value="CLP1_P"/>
</dbReference>
<comment type="caution">
    <text evidence="5">The sequence shown here is derived from an EMBL/GenBank/DDBJ whole genome shotgun (WGS) entry which is preliminary data.</text>
</comment>
<dbReference type="InterPro" id="IPR027417">
    <property type="entry name" value="P-loop_NTPase"/>
</dbReference>
<accession>A0A0V0QTB1</accession>
<dbReference type="InterPro" id="IPR038239">
    <property type="entry name" value="Clp1_N_sf"/>
</dbReference>
<dbReference type="Gene3D" id="2.60.120.1030">
    <property type="entry name" value="Clp1, DNA binding domain"/>
    <property type="match status" value="1"/>
</dbReference>
<dbReference type="GO" id="GO:0051731">
    <property type="term" value="F:polynucleotide 5'-hydroxyl-kinase activity"/>
    <property type="evidence" value="ECO:0007669"/>
    <property type="project" value="InterPro"/>
</dbReference>
<evidence type="ECO:0000313" key="5">
    <source>
        <dbReference type="EMBL" id="KRX05232.1"/>
    </source>
</evidence>
<feature type="domain" description="Clp1 N-terminal" evidence="3">
    <location>
        <begin position="33"/>
        <end position="111"/>
    </location>
</feature>
<evidence type="ECO:0000256" key="2">
    <source>
        <dbReference type="ARBA" id="ARBA00022840"/>
    </source>
</evidence>
<reference evidence="5 6" key="1">
    <citation type="journal article" date="2015" name="Sci. Rep.">
        <title>Genome of the facultative scuticociliatosis pathogen Pseudocohnilembus persalinus provides insight into its virulence through horizontal gene transfer.</title>
        <authorList>
            <person name="Xiong J."/>
            <person name="Wang G."/>
            <person name="Cheng J."/>
            <person name="Tian M."/>
            <person name="Pan X."/>
            <person name="Warren A."/>
            <person name="Jiang C."/>
            <person name="Yuan D."/>
            <person name="Miao W."/>
        </authorList>
    </citation>
    <scope>NUCLEOTIDE SEQUENCE [LARGE SCALE GENOMIC DNA]</scope>
    <source>
        <strain evidence="5">36N120E</strain>
    </source>
</reference>
<dbReference type="InterPro" id="IPR032324">
    <property type="entry name" value="Clp1_N"/>
</dbReference>
<sequence>MNGNLQNQGEIIEVKNGECLIISYKQKDLNYKVLQLDLLEGQAEIFGREMVLNKKYIYNKDTELMIFTWKGCKIQANQPKELLKPLVVDGLMESQVLVANVSLYLNELRTNALQNLSIGPRVLVTNKDYMGSQIVLKNLVNYGCKLGWTPILVDIDWQQNYFMPQGCMTAIQIKNGIPEFSISHQQKITLFSGICSNLQSYRELYKKQITKLGQLVLKKLETELNKYKDDNYLSQNQLQYKDIFRNDKKTNFASGLIMTLSSSLYQDQDILNHVIKSFNIDIYIPQKNDLQIKQNLKDQENIKILRIETIIDQQRNNEQENNESIQQYFNENIALQKFNIQDLHIYYFQEYTDSQQNKQVRAIKWIPEQNQRIEKKILGVLHQKVKFEQNANNLGKQNMYTEQDNLIMDQSENEFHESLINSPLYCLVHIEKFDKDIIELYVPFEKQELISDISNHYFIIGDINWSGR</sequence>
<dbReference type="OMA" id="MVIVIDK"/>
<name>A0A0V0QTB1_PSEPJ</name>
<dbReference type="GO" id="GO:0006388">
    <property type="term" value="P:tRNA splicing, via endonucleolytic cleavage and ligation"/>
    <property type="evidence" value="ECO:0007669"/>
    <property type="project" value="TreeGrafter"/>
</dbReference>